<feature type="domain" description="PP4R3 EVH1-like" evidence="3">
    <location>
        <begin position="391"/>
        <end position="476"/>
    </location>
</feature>
<dbReference type="Proteomes" id="UP000799772">
    <property type="component" value="Unassembled WGS sequence"/>
</dbReference>
<feature type="domain" description="Ubiquitin-like" evidence="2">
    <location>
        <begin position="203"/>
        <end position="287"/>
    </location>
</feature>
<gene>
    <name evidence="4" type="ORF">NA57DRAFT_73922</name>
</gene>
<sequence>MSVGFGFSTGDFLAALKLVGTVIDALRESSSSGKTYRDLVNELHQLESALLRVKRLEFDGSQNVEKVALRQAAAQCQTTIDEFLKKIRKYQPHLGHRGGSNNMRDAWYRIKWALCKKDDVEAFRAQLQGHTSSIETLAAKIQELSIQWMAKLAAINTTVTETVDLGKRLLTLSAAAIRMNFLVFKTVHDIQRIICQIPGQTQHQQPVYLLDAFGKDSPFHLEFVRSAEALVAILKVNFKPSGCGQRMIERGEFVITDNGTHEDINLSRSWDSCFFPGQRVSMSMVITRKSSSISSASLECCPSCNFESGGDSQVGVTCSRCGTHFSTADDDLAGMAPPLLPTFQDARVKSALSTLEQLPKSLKRKRESDDATPDARQFRRLRVSKAKRGMRCMHYKLIADNWIDCAIGFASLRYVAKDLWLEVESEDETGRLILISKINCSSKYFKEQDTVIVWVDEGGEALALSFESRQGCTLISRKIGAVPCVPGTVAAVAFQISTAKGTTINAEDKRAPTLHEIGRTAKCQLGKREVIDEVTPIDDGAQEQAKYDARAMRAPRKSRAKCQMRERKDDDPWAAVEAWAAPYSIPSYMRRT</sequence>
<comment type="caution">
    <text evidence="4">The sequence shown here is derived from an EMBL/GenBank/DDBJ whole genome shotgun (WGS) entry which is preliminary data.</text>
</comment>
<evidence type="ECO:0000313" key="5">
    <source>
        <dbReference type="Proteomes" id="UP000799772"/>
    </source>
</evidence>
<dbReference type="PANTHER" id="PTHR38886:SF1">
    <property type="entry name" value="NACHT-NTPASE AND P-LOOP NTPASES N-TERMINAL DOMAIN-CONTAINING PROTEIN"/>
    <property type="match status" value="1"/>
</dbReference>
<dbReference type="OrthoDB" id="3045089at2759"/>
<proteinExistence type="predicted"/>
<feature type="domain" description="Azaphilone pigments biosynthesis cluster protein L N-terminal" evidence="1">
    <location>
        <begin position="15"/>
        <end position="142"/>
    </location>
</feature>
<evidence type="ECO:0000313" key="4">
    <source>
        <dbReference type="EMBL" id="KAF2100312.1"/>
    </source>
</evidence>
<reference evidence="4" key="1">
    <citation type="journal article" date="2020" name="Stud. Mycol.">
        <title>101 Dothideomycetes genomes: a test case for predicting lifestyles and emergence of pathogens.</title>
        <authorList>
            <person name="Haridas S."/>
            <person name="Albert R."/>
            <person name="Binder M."/>
            <person name="Bloem J."/>
            <person name="Labutti K."/>
            <person name="Salamov A."/>
            <person name="Andreopoulos B."/>
            <person name="Baker S."/>
            <person name="Barry K."/>
            <person name="Bills G."/>
            <person name="Bluhm B."/>
            <person name="Cannon C."/>
            <person name="Castanera R."/>
            <person name="Culley D."/>
            <person name="Daum C."/>
            <person name="Ezra D."/>
            <person name="Gonzalez J."/>
            <person name="Henrissat B."/>
            <person name="Kuo A."/>
            <person name="Liang C."/>
            <person name="Lipzen A."/>
            <person name="Lutzoni F."/>
            <person name="Magnuson J."/>
            <person name="Mondo S."/>
            <person name="Nolan M."/>
            <person name="Ohm R."/>
            <person name="Pangilinan J."/>
            <person name="Park H.-J."/>
            <person name="Ramirez L."/>
            <person name="Alfaro M."/>
            <person name="Sun H."/>
            <person name="Tritt A."/>
            <person name="Yoshinaga Y."/>
            <person name="Zwiers L.-H."/>
            <person name="Turgeon B."/>
            <person name="Goodwin S."/>
            <person name="Spatafora J."/>
            <person name="Crous P."/>
            <person name="Grigoriev I."/>
        </authorList>
    </citation>
    <scope>NUCLEOTIDE SEQUENCE</scope>
    <source>
        <strain evidence="4">CBS 133067</strain>
    </source>
</reference>
<keyword evidence="5" id="KW-1185">Reference proteome</keyword>
<dbReference type="Pfam" id="PF17111">
    <property type="entry name" value="PigL_N"/>
    <property type="match status" value="1"/>
</dbReference>
<evidence type="ECO:0008006" key="6">
    <source>
        <dbReference type="Google" id="ProtNLM"/>
    </source>
</evidence>
<dbReference type="Gene3D" id="2.30.29.30">
    <property type="entry name" value="Pleckstrin-homology domain (PH domain)/Phosphotyrosine-binding domain (PTB)"/>
    <property type="match status" value="1"/>
</dbReference>
<dbReference type="AlphaFoldDB" id="A0A9P4IIM1"/>
<dbReference type="InterPro" id="IPR011993">
    <property type="entry name" value="PH-like_dom_sf"/>
</dbReference>
<dbReference type="InterPro" id="IPR031348">
    <property type="entry name" value="PigL_N"/>
</dbReference>
<protein>
    <recommendedName>
        <fullName evidence="6">Fungal N-terminal domain-containing protein</fullName>
    </recommendedName>
</protein>
<dbReference type="InterPro" id="IPR054464">
    <property type="entry name" value="ULD_fung"/>
</dbReference>
<evidence type="ECO:0000259" key="2">
    <source>
        <dbReference type="Pfam" id="PF22893"/>
    </source>
</evidence>
<evidence type="ECO:0000259" key="1">
    <source>
        <dbReference type="Pfam" id="PF17111"/>
    </source>
</evidence>
<name>A0A9P4IIM1_9PEZI</name>
<dbReference type="PANTHER" id="PTHR38886">
    <property type="entry name" value="SESA DOMAIN-CONTAINING PROTEIN"/>
    <property type="match status" value="1"/>
</dbReference>
<evidence type="ECO:0000259" key="3">
    <source>
        <dbReference type="Pfam" id="PF22972"/>
    </source>
</evidence>
<organism evidence="4 5">
    <name type="scientific">Rhizodiscina lignyota</name>
    <dbReference type="NCBI Taxonomy" id="1504668"/>
    <lineage>
        <taxon>Eukaryota</taxon>
        <taxon>Fungi</taxon>
        <taxon>Dikarya</taxon>
        <taxon>Ascomycota</taxon>
        <taxon>Pezizomycotina</taxon>
        <taxon>Dothideomycetes</taxon>
        <taxon>Pleosporomycetidae</taxon>
        <taxon>Aulographales</taxon>
        <taxon>Rhizodiscinaceae</taxon>
        <taxon>Rhizodiscina</taxon>
    </lineage>
</organism>
<dbReference type="EMBL" id="ML978124">
    <property type="protein sequence ID" value="KAF2100312.1"/>
    <property type="molecule type" value="Genomic_DNA"/>
</dbReference>
<dbReference type="Pfam" id="PF22893">
    <property type="entry name" value="ULD_2"/>
    <property type="match status" value="1"/>
</dbReference>
<dbReference type="Pfam" id="PF22972">
    <property type="entry name" value="EVH1_PP4R3"/>
    <property type="match status" value="1"/>
</dbReference>
<accession>A0A9P4IIM1</accession>
<dbReference type="InterPro" id="IPR055236">
    <property type="entry name" value="EVH1_PP4R3"/>
</dbReference>